<dbReference type="EMBL" id="JACVVK020000010">
    <property type="protein sequence ID" value="KAK7505427.1"/>
    <property type="molecule type" value="Genomic_DNA"/>
</dbReference>
<keyword evidence="3" id="KW-1185">Reference proteome</keyword>
<reference evidence="2 3" key="1">
    <citation type="journal article" date="2023" name="Sci. Data">
        <title>Genome assembly of the Korean intertidal mud-creeper Batillaria attramentaria.</title>
        <authorList>
            <person name="Patra A.K."/>
            <person name="Ho P.T."/>
            <person name="Jun S."/>
            <person name="Lee S.J."/>
            <person name="Kim Y."/>
            <person name="Won Y.J."/>
        </authorList>
    </citation>
    <scope>NUCLEOTIDE SEQUENCE [LARGE SCALE GENOMIC DNA]</scope>
    <source>
        <strain evidence="2">Wonlab-2016</strain>
    </source>
</reference>
<name>A0ABD0M161_9CAEN</name>
<sequence>MPKRPNPFADYAPVQFKTHIGVKEIDCGVRQDELMKGVYEKTRQMLFSGAHRDINENHMTSSITPQAVSLKAAVEPTQSRLDSQGHLLPPSHGFTSQTAFKGSPDMSPSLATSEAFGGMPEAKALEPIPGQLCLDSRGQLTAPMDCDAPTDRNGCGAFVDDGAVSRTHGLGRFGFKSTKQASGKAESAAVCQTCRRPLAATRCVRCQFCEKGVCVDCVRQCDRCYDNFCQVCTTINYDEAMERIFCLNCID</sequence>
<dbReference type="PANTHER" id="PTHR14365:SF1">
    <property type="entry name" value="APOPTOSIS REGULATORY PROTEIN SIVA"/>
    <property type="match status" value="1"/>
</dbReference>
<organism evidence="2 3">
    <name type="scientific">Batillaria attramentaria</name>
    <dbReference type="NCBI Taxonomy" id="370345"/>
    <lineage>
        <taxon>Eukaryota</taxon>
        <taxon>Metazoa</taxon>
        <taxon>Spiralia</taxon>
        <taxon>Lophotrochozoa</taxon>
        <taxon>Mollusca</taxon>
        <taxon>Gastropoda</taxon>
        <taxon>Caenogastropoda</taxon>
        <taxon>Sorbeoconcha</taxon>
        <taxon>Cerithioidea</taxon>
        <taxon>Batillariidae</taxon>
        <taxon>Batillaria</taxon>
    </lineage>
</organism>
<dbReference type="Pfam" id="PF05458">
    <property type="entry name" value="Siva"/>
    <property type="match status" value="2"/>
</dbReference>
<feature type="region of interest" description="Disordered" evidence="1">
    <location>
        <begin position="84"/>
        <end position="109"/>
    </location>
</feature>
<dbReference type="PANTHER" id="PTHR14365">
    <property type="entry name" value="APOPTOSIS REGULATORY PROTEIN SIVA"/>
    <property type="match status" value="1"/>
</dbReference>
<accession>A0ABD0M161</accession>
<dbReference type="AlphaFoldDB" id="A0ABD0M161"/>
<evidence type="ECO:0008006" key="4">
    <source>
        <dbReference type="Google" id="ProtNLM"/>
    </source>
</evidence>
<dbReference type="Proteomes" id="UP001519460">
    <property type="component" value="Unassembled WGS sequence"/>
</dbReference>
<gene>
    <name evidence="2" type="ORF">BaRGS_00003172</name>
</gene>
<evidence type="ECO:0000313" key="2">
    <source>
        <dbReference type="EMBL" id="KAK7505427.1"/>
    </source>
</evidence>
<comment type="caution">
    <text evidence="2">The sequence shown here is derived from an EMBL/GenBank/DDBJ whole genome shotgun (WGS) entry which is preliminary data.</text>
</comment>
<evidence type="ECO:0000256" key="1">
    <source>
        <dbReference type="SAM" id="MobiDB-lite"/>
    </source>
</evidence>
<dbReference type="InterPro" id="IPR022773">
    <property type="entry name" value="Siva"/>
</dbReference>
<evidence type="ECO:0000313" key="3">
    <source>
        <dbReference type="Proteomes" id="UP001519460"/>
    </source>
</evidence>
<proteinExistence type="predicted"/>
<protein>
    <recommendedName>
        <fullName evidence="4">Apoptosis regulatory protein Siva</fullName>
    </recommendedName>
</protein>